<evidence type="ECO:0000256" key="1">
    <source>
        <dbReference type="SAM" id="Phobius"/>
    </source>
</evidence>
<organism evidence="2 3">
    <name type="scientific">Trichoderma harzianum CBS 226.95</name>
    <dbReference type="NCBI Taxonomy" id="983964"/>
    <lineage>
        <taxon>Eukaryota</taxon>
        <taxon>Fungi</taxon>
        <taxon>Dikarya</taxon>
        <taxon>Ascomycota</taxon>
        <taxon>Pezizomycotina</taxon>
        <taxon>Sordariomycetes</taxon>
        <taxon>Hypocreomycetidae</taxon>
        <taxon>Hypocreales</taxon>
        <taxon>Hypocreaceae</taxon>
        <taxon>Trichoderma</taxon>
    </lineage>
</organism>
<evidence type="ECO:0000313" key="2">
    <source>
        <dbReference type="EMBL" id="PTB53262.1"/>
    </source>
</evidence>
<evidence type="ECO:0000313" key="3">
    <source>
        <dbReference type="Proteomes" id="UP000241690"/>
    </source>
</evidence>
<dbReference type="GeneID" id="36627884"/>
<sequence length="54" mass="5807">MCSAFNDMQLNLPSDFGGCGCSINLLAMLMDFAFVLAFVVSSLPQQCIVVLDES</sequence>
<dbReference type="Proteomes" id="UP000241690">
    <property type="component" value="Unassembled WGS sequence"/>
</dbReference>
<reference evidence="2 3" key="1">
    <citation type="submission" date="2016-07" db="EMBL/GenBank/DDBJ databases">
        <title>Multiple horizontal gene transfer events from other fungi enriched the ability of initially mycotrophic Trichoderma (Ascomycota) to feed on dead plant biomass.</title>
        <authorList>
            <consortium name="DOE Joint Genome Institute"/>
            <person name="Aerts A."/>
            <person name="Atanasova L."/>
            <person name="Chenthamara K."/>
            <person name="Zhang J."/>
            <person name="Grujic M."/>
            <person name="Henrissat B."/>
            <person name="Kuo A."/>
            <person name="Salamov A."/>
            <person name="Lipzen A."/>
            <person name="Labutti K."/>
            <person name="Barry K."/>
            <person name="Miao Y."/>
            <person name="Rahimi M.J."/>
            <person name="Shen Q."/>
            <person name="Grigoriev I.V."/>
            <person name="Kubicek C.P."/>
            <person name="Druzhinina I.S."/>
        </authorList>
    </citation>
    <scope>NUCLEOTIDE SEQUENCE [LARGE SCALE GENOMIC DNA]</scope>
    <source>
        <strain evidence="2 3">CBS 226.95</strain>
    </source>
</reference>
<proteinExistence type="predicted"/>
<name>A0A2T4A891_TRIHA</name>
<accession>A0A2T4A891</accession>
<keyword evidence="1" id="KW-0472">Membrane</keyword>
<dbReference type="AlphaFoldDB" id="A0A2T4A891"/>
<keyword evidence="3" id="KW-1185">Reference proteome</keyword>
<dbReference type="RefSeq" id="XP_024772939.1">
    <property type="nucleotide sequence ID" value="XM_024919315.1"/>
</dbReference>
<feature type="transmembrane region" description="Helical" evidence="1">
    <location>
        <begin position="32"/>
        <end position="51"/>
    </location>
</feature>
<keyword evidence="1" id="KW-0812">Transmembrane</keyword>
<dbReference type="EMBL" id="KZ679682">
    <property type="protein sequence ID" value="PTB53262.1"/>
    <property type="molecule type" value="Genomic_DNA"/>
</dbReference>
<protein>
    <submittedName>
        <fullName evidence="2">Uncharacterized protein</fullName>
    </submittedName>
</protein>
<keyword evidence="1" id="KW-1133">Transmembrane helix</keyword>
<gene>
    <name evidence="2" type="ORF">M431DRAFT_509562</name>
</gene>